<evidence type="ECO:0000256" key="2">
    <source>
        <dbReference type="ARBA" id="ARBA00008133"/>
    </source>
</evidence>
<comment type="pathway">
    <text evidence="1 9">Porphyrin-containing compound metabolism; protoporphyrin-IX biosynthesis; coproporphyrinogen-III from 5-aminolevulinate: step 3/4.</text>
</comment>
<dbReference type="STRING" id="721133.SAMN05216176_10427"/>
<dbReference type="InterPro" id="IPR003754">
    <property type="entry name" value="4pyrrol_synth_uPrphyn_synth"/>
</dbReference>
<dbReference type="InterPro" id="IPR036108">
    <property type="entry name" value="4pyrrol_syn_uPrphyn_synt_sf"/>
</dbReference>
<dbReference type="EMBL" id="AMSI01000008">
    <property type="protein sequence ID" value="EKF42088.1"/>
    <property type="molecule type" value="Genomic_DNA"/>
</dbReference>
<evidence type="ECO:0000256" key="1">
    <source>
        <dbReference type="ARBA" id="ARBA00004772"/>
    </source>
</evidence>
<dbReference type="PANTHER" id="PTHR38042">
    <property type="entry name" value="UROPORPHYRINOGEN-III SYNTHASE, CHLOROPLASTIC"/>
    <property type="match status" value="1"/>
</dbReference>
<organism evidence="11 12">
    <name type="scientific">Nitratireductor indicus C115</name>
    <dbReference type="NCBI Taxonomy" id="1231190"/>
    <lineage>
        <taxon>Bacteria</taxon>
        <taxon>Pseudomonadati</taxon>
        <taxon>Pseudomonadota</taxon>
        <taxon>Alphaproteobacteria</taxon>
        <taxon>Hyphomicrobiales</taxon>
        <taxon>Phyllobacteriaceae</taxon>
        <taxon>Nitratireductor</taxon>
    </lineage>
</organism>
<accession>K2N420</accession>
<name>K2N420_9HYPH</name>
<gene>
    <name evidence="11" type="ORF">NA8A_13485</name>
</gene>
<dbReference type="GO" id="GO:0006782">
    <property type="term" value="P:protoporphyrinogen IX biosynthetic process"/>
    <property type="evidence" value="ECO:0007669"/>
    <property type="project" value="UniProtKB-UniRule"/>
</dbReference>
<keyword evidence="4 9" id="KW-0456">Lyase</keyword>
<evidence type="ECO:0000313" key="12">
    <source>
        <dbReference type="Proteomes" id="UP000007374"/>
    </source>
</evidence>
<evidence type="ECO:0000256" key="9">
    <source>
        <dbReference type="RuleBase" id="RU366031"/>
    </source>
</evidence>
<evidence type="ECO:0000259" key="10">
    <source>
        <dbReference type="Pfam" id="PF02602"/>
    </source>
</evidence>
<evidence type="ECO:0000313" key="11">
    <source>
        <dbReference type="EMBL" id="EKF42088.1"/>
    </source>
</evidence>
<sequence>MRVLVTRPEPGAAETKARLIERGFEPLILPLTKTVPLQPDIAKTLVDVVAVTSPNAIRHAPGSILDALKDKPVYAVGIRTGREARSAGLDVVNEDAGDAEGLTRRIDADFAAPCHVTVLCGRVRRDVLEMRLKAAGHLPRLIEIYDTLPLEPSAMEIEKVLGEAPVDAVLLHSANGAVQFCRLMRDPFTRTKLLGATFYCLSQRIADALQPIAPKRTEIAASPSEESLLSLLAPKG</sequence>
<proteinExistence type="inferred from homology"/>
<dbReference type="InterPro" id="IPR039793">
    <property type="entry name" value="UROS/Hem4"/>
</dbReference>
<evidence type="ECO:0000256" key="5">
    <source>
        <dbReference type="ARBA" id="ARBA00023244"/>
    </source>
</evidence>
<reference evidence="11 12" key="1">
    <citation type="journal article" date="2012" name="J. Bacteriol.">
        <title>Genome Sequence of Nitratireductor indicus Type Strain C115.</title>
        <authorList>
            <person name="Lai Q."/>
            <person name="Li G."/>
            <person name="Yu Z."/>
            <person name="Shao Z."/>
        </authorList>
    </citation>
    <scope>NUCLEOTIDE SEQUENCE [LARGE SCALE GENOMIC DNA]</scope>
    <source>
        <strain evidence="11 12">C115</strain>
    </source>
</reference>
<comment type="catalytic activity">
    <reaction evidence="8 9">
        <text>hydroxymethylbilane = uroporphyrinogen III + H2O</text>
        <dbReference type="Rhea" id="RHEA:18965"/>
        <dbReference type="ChEBI" id="CHEBI:15377"/>
        <dbReference type="ChEBI" id="CHEBI:57308"/>
        <dbReference type="ChEBI" id="CHEBI:57845"/>
        <dbReference type="EC" id="4.2.1.75"/>
    </reaction>
</comment>
<dbReference type="GO" id="GO:0004852">
    <property type="term" value="F:uroporphyrinogen-III synthase activity"/>
    <property type="evidence" value="ECO:0007669"/>
    <property type="project" value="UniProtKB-UniRule"/>
</dbReference>
<dbReference type="Pfam" id="PF02602">
    <property type="entry name" value="HEM4"/>
    <property type="match status" value="1"/>
</dbReference>
<evidence type="ECO:0000256" key="6">
    <source>
        <dbReference type="ARBA" id="ARBA00037589"/>
    </source>
</evidence>
<dbReference type="AlphaFoldDB" id="K2N420"/>
<evidence type="ECO:0000256" key="4">
    <source>
        <dbReference type="ARBA" id="ARBA00023239"/>
    </source>
</evidence>
<dbReference type="Gene3D" id="3.40.50.10090">
    <property type="match status" value="2"/>
</dbReference>
<dbReference type="PATRIC" id="fig|1231190.3.peg.2802"/>
<dbReference type="EC" id="4.2.1.75" evidence="3 9"/>
<dbReference type="OrthoDB" id="7163809at2"/>
<dbReference type="GO" id="GO:0006780">
    <property type="term" value="P:uroporphyrinogen III biosynthetic process"/>
    <property type="evidence" value="ECO:0007669"/>
    <property type="project" value="UniProtKB-UniRule"/>
</dbReference>
<dbReference type="Proteomes" id="UP000007374">
    <property type="component" value="Unassembled WGS sequence"/>
</dbReference>
<keyword evidence="5 9" id="KW-0627">Porphyrin biosynthesis</keyword>
<dbReference type="eggNOG" id="COG1587">
    <property type="taxonomic scope" value="Bacteria"/>
</dbReference>
<evidence type="ECO:0000256" key="8">
    <source>
        <dbReference type="ARBA" id="ARBA00048617"/>
    </source>
</evidence>
<protein>
    <recommendedName>
        <fullName evidence="7 9">Uroporphyrinogen-III synthase</fullName>
        <ecNumber evidence="3 9">4.2.1.75</ecNumber>
    </recommendedName>
</protein>
<dbReference type="RefSeq" id="WP_009450873.1">
    <property type="nucleotide sequence ID" value="NZ_AMSI01000008.1"/>
</dbReference>
<dbReference type="SUPFAM" id="SSF69618">
    <property type="entry name" value="HemD-like"/>
    <property type="match status" value="1"/>
</dbReference>
<feature type="domain" description="Tetrapyrrole biosynthesis uroporphyrinogen III synthase" evidence="10">
    <location>
        <begin position="14"/>
        <end position="229"/>
    </location>
</feature>
<evidence type="ECO:0000256" key="7">
    <source>
        <dbReference type="ARBA" id="ARBA00040167"/>
    </source>
</evidence>
<comment type="similarity">
    <text evidence="2 9">Belongs to the uroporphyrinogen-III synthase family.</text>
</comment>
<keyword evidence="12" id="KW-1185">Reference proteome</keyword>
<dbReference type="PANTHER" id="PTHR38042:SF1">
    <property type="entry name" value="UROPORPHYRINOGEN-III SYNTHASE, CHLOROPLASTIC"/>
    <property type="match status" value="1"/>
</dbReference>
<comment type="caution">
    <text evidence="11">The sequence shown here is derived from an EMBL/GenBank/DDBJ whole genome shotgun (WGS) entry which is preliminary data.</text>
</comment>
<evidence type="ECO:0000256" key="3">
    <source>
        <dbReference type="ARBA" id="ARBA00013109"/>
    </source>
</evidence>
<dbReference type="CDD" id="cd06578">
    <property type="entry name" value="HemD"/>
    <property type="match status" value="1"/>
</dbReference>
<comment type="function">
    <text evidence="6 9">Catalyzes cyclization of the linear tetrapyrrole, hydroxymethylbilane, to the macrocyclic uroporphyrinogen III.</text>
</comment>